<dbReference type="Pfam" id="PF07714">
    <property type="entry name" value="PK_Tyr_Ser-Thr"/>
    <property type="match status" value="1"/>
</dbReference>
<protein>
    <recommendedName>
        <fullName evidence="5">Protein kinase domain-containing protein</fullName>
    </recommendedName>
</protein>
<keyword evidence="4" id="KW-0472">Membrane</keyword>
<evidence type="ECO:0000313" key="7">
    <source>
        <dbReference type="Proteomes" id="UP000636709"/>
    </source>
</evidence>
<name>A0A835DWC6_9POAL</name>
<dbReference type="EMBL" id="JACEFO010002781">
    <property type="protein sequence ID" value="KAF8649196.1"/>
    <property type="molecule type" value="Genomic_DNA"/>
</dbReference>
<gene>
    <name evidence="6" type="ORF">HU200_064391</name>
</gene>
<dbReference type="PROSITE" id="PS51257">
    <property type="entry name" value="PROKAR_LIPOPROTEIN"/>
    <property type="match status" value="1"/>
</dbReference>
<keyword evidence="7" id="KW-1185">Reference proteome</keyword>
<keyword evidence="4" id="KW-1133">Transmembrane helix</keyword>
<organism evidence="6 7">
    <name type="scientific">Digitaria exilis</name>
    <dbReference type="NCBI Taxonomy" id="1010633"/>
    <lineage>
        <taxon>Eukaryota</taxon>
        <taxon>Viridiplantae</taxon>
        <taxon>Streptophyta</taxon>
        <taxon>Embryophyta</taxon>
        <taxon>Tracheophyta</taxon>
        <taxon>Spermatophyta</taxon>
        <taxon>Magnoliopsida</taxon>
        <taxon>Liliopsida</taxon>
        <taxon>Poales</taxon>
        <taxon>Poaceae</taxon>
        <taxon>PACMAD clade</taxon>
        <taxon>Panicoideae</taxon>
        <taxon>Panicodae</taxon>
        <taxon>Paniceae</taxon>
        <taxon>Anthephorinae</taxon>
        <taxon>Digitaria</taxon>
    </lineage>
</organism>
<dbReference type="PANTHER" id="PTHR27007">
    <property type="match status" value="1"/>
</dbReference>
<keyword evidence="1 3" id="KW-0547">Nucleotide-binding</keyword>
<dbReference type="InterPro" id="IPR017441">
    <property type="entry name" value="Protein_kinase_ATP_BS"/>
</dbReference>
<keyword evidence="4" id="KW-0812">Transmembrane</keyword>
<dbReference type="GO" id="GO:0004672">
    <property type="term" value="F:protein kinase activity"/>
    <property type="evidence" value="ECO:0007669"/>
    <property type="project" value="InterPro"/>
</dbReference>
<dbReference type="InterPro" id="IPR050528">
    <property type="entry name" value="L-type_Lectin-RKs"/>
</dbReference>
<dbReference type="AlphaFoldDB" id="A0A835DWC6"/>
<comment type="caution">
    <text evidence="6">The sequence shown here is derived from an EMBL/GenBank/DDBJ whole genome shotgun (WGS) entry which is preliminary data.</text>
</comment>
<evidence type="ECO:0000256" key="1">
    <source>
        <dbReference type="ARBA" id="ARBA00022741"/>
    </source>
</evidence>
<feature type="domain" description="Protein kinase" evidence="5">
    <location>
        <begin position="72"/>
        <end position="164"/>
    </location>
</feature>
<dbReference type="InterPro" id="IPR000719">
    <property type="entry name" value="Prot_kinase_dom"/>
</dbReference>
<dbReference type="GO" id="GO:0005524">
    <property type="term" value="F:ATP binding"/>
    <property type="evidence" value="ECO:0007669"/>
    <property type="project" value="UniProtKB-UniRule"/>
</dbReference>
<dbReference type="Proteomes" id="UP000636709">
    <property type="component" value="Unassembled WGS sequence"/>
</dbReference>
<keyword evidence="2 3" id="KW-0067">ATP-binding</keyword>
<reference evidence="6" key="1">
    <citation type="submission" date="2020-07" db="EMBL/GenBank/DDBJ databases">
        <title>Genome sequence and genetic diversity analysis of an under-domesticated orphan crop, white fonio (Digitaria exilis).</title>
        <authorList>
            <person name="Bennetzen J.L."/>
            <person name="Chen S."/>
            <person name="Ma X."/>
            <person name="Wang X."/>
            <person name="Yssel A.E.J."/>
            <person name="Chaluvadi S.R."/>
            <person name="Johnson M."/>
            <person name="Gangashetty P."/>
            <person name="Hamidou F."/>
            <person name="Sanogo M.D."/>
            <person name="Zwaenepoel A."/>
            <person name="Wallace J."/>
            <person name="Van De Peer Y."/>
            <person name="Van Deynze A."/>
        </authorList>
    </citation>
    <scope>NUCLEOTIDE SEQUENCE</scope>
    <source>
        <tissue evidence="6">Leaves</tissue>
    </source>
</reference>
<evidence type="ECO:0000256" key="3">
    <source>
        <dbReference type="PROSITE-ProRule" id="PRU10141"/>
    </source>
</evidence>
<dbReference type="PROSITE" id="PS00107">
    <property type="entry name" value="PROTEIN_KINASE_ATP"/>
    <property type="match status" value="1"/>
</dbReference>
<evidence type="ECO:0000256" key="4">
    <source>
        <dbReference type="SAM" id="Phobius"/>
    </source>
</evidence>
<dbReference type="PROSITE" id="PS50011">
    <property type="entry name" value="PROTEIN_KINASE_DOM"/>
    <property type="match status" value="1"/>
</dbReference>
<dbReference type="OrthoDB" id="695089at2759"/>
<proteinExistence type="predicted"/>
<dbReference type="Gene3D" id="3.30.200.20">
    <property type="entry name" value="Phosphorylase Kinase, domain 1"/>
    <property type="match status" value="1"/>
</dbReference>
<accession>A0A835DWC6</accession>
<dbReference type="InterPro" id="IPR001245">
    <property type="entry name" value="Ser-Thr/Tyr_kinase_cat_dom"/>
</dbReference>
<dbReference type="SUPFAM" id="SSF56112">
    <property type="entry name" value="Protein kinase-like (PK-like)"/>
    <property type="match status" value="1"/>
</dbReference>
<evidence type="ECO:0000256" key="2">
    <source>
        <dbReference type="ARBA" id="ARBA00022840"/>
    </source>
</evidence>
<dbReference type="InterPro" id="IPR011009">
    <property type="entry name" value="Kinase-like_dom_sf"/>
</dbReference>
<evidence type="ECO:0000313" key="6">
    <source>
        <dbReference type="EMBL" id="KAF8649196.1"/>
    </source>
</evidence>
<feature type="binding site" evidence="3">
    <location>
        <position position="99"/>
    </location>
    <ligand>
        <name>ATP</name>
        <dbReference type="ChEBI" id="CHEBI:30616"/>
    </ligand>
</feature>
<sequence length="164" mass="18184">MERPSTVVVSVRGSSIALAVVSGLLCLVVLLLIGCTFKMVSQWCKRHAREKLGHGGPRQYQYSELVRATNRFDAQRKLGRGASGEVYRGDDNGRQVAVKRLMGSGAATDAEAQRRRRREFEAEVDIISRLRHKNLVRLFGGCDSSNGLLLVYELISQGSLDNHL</sequence>
<evidence type="ECO:0000259" key="5">
    <source>
        <dbReference type="PROSITE" id="PS50011"/>
    </source>
</evidence>
<dbReference type="GO" id="GO:0051707">
    <property type="term" value="P:response to other organism"/>
    <property type="evidence" value="ECO:0007669"/>
    <property type="project" value="UniProtKB-ARBA"/>
</dbReference>
<feature type="transmembrane region" description="Helical" evidence="4">
    <location>
        <begin position="16"/>
        <end position="37"/>
    </location>
</feature>